<feature type="domain" description="C3H1-type" evidence="7">
    <location>
        <begin position="234"/>
        <end position="262"/>
    </location>
</feature>
<reference evidence="10" key="2">
    <citation type="submission" date="2025-04" db="UniProtKB">
        <authorList>
            <consortium name="RefSeq"/>
        </authorList>
    </citation>
    <scope>IDENTIFICATION</scope>
</reference>
<evidence type="ECO:0000256" key="6">
    <source>
        <dbReference type="SAM" id="MobiDB-lite"/>
    </source>
</evidence>
<name>A0A1S3AYA6_CUCME</name>
<feature type="domain" description="C3H1-type" evidence="7">
    <location>
        <begin position="188"/>
        <end position="216"/>
    </location>
</feature>
<evidence type="ECO:0000313" key="9">
    <source>
        <dbReference type="Proteomes" id="UP001652600"/>
    </source>
</evidence>
<keyword evidence="2 5" id="KW-0863">Zinc-finger</keyword>
<accession>A0A1S3AYA6</accession>
<dbReference type="Proteomes" id="UP001652600">
    <property type="component" value="Chromosome 12"/>
</dbReference>
<dbReference type="GO" id="GO:0008270">
    <property type="term" value="F:zinc ion binding"/>
    <property type="evidence" value="ECO:0007669"/>
    <property type="project" value="UniProtKB-KW"/>
</dbReference>
<evidence type="ECO:0000313" key="8">
    <source>
        <dbReference type="EnsemblPlants" id="MELO3C002328.2.1"/>
    </source>
</evidence>
<dbReference type="OrthoDB" id="411372at2759"/>
<dbReference type="Pfam" id="PF00642">
    <property type="entry name" value="zf-CCCH"/>
    <property type="match status" value="5"/>
</dbReference>
<dbReference type="GO" id="GO:0003677">
    <property type="term" value="F:DNA binding"/>
    <property type="evidence" value="ECO:0007669"/>
    <property type="project" value="UniProtKB-KW"/>
</dbReference>
<dbReference type="RefSeq" id="XP_008439243.1">
    <property type="nucleotide sequence ID" value="XM_008441021.2"/>
</dbReference>
<gene>
    <name evidence="10" type="primary">LOC103484086</name>
    <name evidence="8" type="synonym">103484086</name>
</gene>
<dbReference type="InterPro" id="IPR050974">
    <property type="entry name" value="Plant_ZF_CCCH"/>
</dbReference>
<feature type="domain" description="C3H1-type" evidence="7">
    <location>
        <begin position="141"/>
        <end position="169"/>
    </location>
</feature>
<evidence type="ECO:0000313" key="10">
    <source>
        <dbReference type="RefSeq" id="XP_008439243.1"/>
    </source>
</evidence>
<feature type="zinc finger region" description="C3H1-type" evidence="5">
    <location>
        <begin position="188"/>
        <end position="216"/>
    </location>
</feature>
<organism evidence="9 10">
    <name type="scientific">Cucumis melo</name>
    <name type="common">Muskmelon</name>
    <dbReference type="NCBI Taxonomy" id="3656"/>
    <lineage>
        <taxon>Eukaryota</taxon>
        <taxon>Viridiplantae</taxon>
        <taxon>Streptophyta</taxon>
        <taxon>Embryophyta</taxon>
        <taxon>Tracheophyta</taxon>
        <taxon>Spermatophyta</taxon>
        <taxon>Magnoliopsida</taxon>
        <taxon>eudicotyledons</taxon>
        <taxon>Gunneridae</taxon>
        <taxon>Pentapetalae</taxon>
        <taxon>rosids</taxon>
        <taxon>fabids</taxon>
        <taxon>Cucurbitales</taxon>
        <taxon>Cucurbitaceae</taxon>
        <taxon>Benincaseae</taxon>
        <taxon>Cucumis</taxon>
    </lineage>
</organism>
<dbReference type="AlphaFoldDB" id="A0A1S3AYA6"/>
<evidence type="ECO:0000256" key="1">
    <source>
        <dbReference type="ARBA" id="ARBA00022723"/>
    </source>
</evidence>
<sequence>MEPSEAVSVPNHCEAPPSGFQSSQLHSSVHDPPPFDAQHVTTDDRIHAELQKLDLKDEKEEPVKDFDDGGEWEVEKNPYEDEGNDTKKIDENDRDRSVRNDDDDGYDDVDEEVDAGDGDGDGGEVERKGDWRGKSNQYPVRPEAEDCAFYLKTGTCKFGSFCKFNHPVRKKNQVVSEKLKYDDDSAGTANKTECKFYLRTGGCKFGNACRYNHTRSRALTSPILELNFLGLPIRPDEKECPYYMRTGSCKYGANCKFNHPDPTTVAGSESLSGYNNGVPLQGASQSQITSWTSPRVLNEATTFVPAMISPSQDSEWNGYQAPIYPSEISVLPPPPYVVNNIAPEADLYSSHQQVDEYPERPGQPECSYFLKTGDCKFKSLCKYHHPKNRNPKLPTCTLNDKGLPLRPDQNVCTYYSRYGICKFGPSCKFDHPFLPTSSTVGELEQQPHYGNFSAAEGAEMAGGASGNSATVEQSA</sequence>
<evidence type="ECO:0000256" key="3">
    <source>
        <dbReference type="ARBA" id="ARBA00022833"/>
    </source>
</evidence>
<dbReference type="InterPro" id="IPR000571">
    <property type="entry name" value="Znf_CCCH"/>
</dbReference>
<feature type="zinc finger region" description="C3H1-type" evidence="5">
    <location>
        <begin position="141"/>
        <end position="169"/>
    </location>
</feature>
<dbReference type="Gene3D" id="4.10.1000.10">
    <property type="entry name" value="Zinc finger, CCCH-type"/>
    <property type="match status" value="3"/>
</dbReference>
<dbReference type="GeneID" id="103484086"/>
<feature type="compositionally biased region" description="Basic and acidic residues" evidence="6">
    <location>
        <begin position="41"/>
        <end position="100"/>
    </location>
</feature>
<keyword evidence="3 5" id="KW-0862">Zinc</keyword>
<dbReference type="EnsemblPlants" id="MELO3C002328.2.1">
    <property type="protein sequence ID" value="MELO3C002328.2.1"/>
    <property type="gene ID" value="MELO3C002328.2"/>
</dbReference>
<evidence type="ECO:0000256" key="5">
    <source>
        <dbReference type="PROSITE-ProRule" id="PRU00723"/>
    </source>
</evidence>
<dbReference type="GO" id="GO:0003729">
    <property type="term" value="F:mRNA binding"/>
    <property type="evidence" value="ECO:0007669"/>
    <property type="project" value="EnsemblPlants"/>
</dbReference>
<feature type="region of interest" description="Disordered" evidence="6">
    <location>
        <begin position="1"/>
        <end position="137"/>
    </location>
</feature>
<feature type="zinc finger region" description="C3H1-type" evidence="5">
    <location>
        <begin position="406"/>
        <end position="434"/>
    </location>
</feature>
<proteinExistence type="predicted"/>
<dbReference type="Gramene" id="MELO3C002328.2.1">
    <property type="protein sequence ID" value="MELO3C002328.2.1"/>
    <property type="gene ID" value="MELO3C002328.2"/>
</dbReference>
<dbReference type="SMART" id="SM00356">
    <property type="entry name" value="ZnF_C3H1"/>
    <property type="match status" value="5"/>
</dbReference>
<dbReference type="PROSITE" id="PS50103">
    <property type="entry name" value="ZF_C3H1"/>
    <property type="match status" value="5"/>
</dbReference>
<dbReference type="eggNOG" id="KOG1677">
    <property type="taxonomic scope" value="Eukaryota"/>
</dbReference>
<dbReference type="SUPFAM" id="SSF90229">
    <property type="entry name" value="CCCH zinc finger"/>
    <property type="match status" value="4"/>
</dbReference>
<keyword evidence="1 5" id="KW-0479">Metal-binding</keyword>
<evidence type="ECO:0000256" key="2">
    <source>
        <dbReference type="ARBA" id="ARBA00022771"/>
    </source>
</evidence>
<feature type="zinc finger region" description="C3H1-type" evidence="5">
    <location>
        <begin position="234"/>
        <end position="262"/>
    </location>
</feature>
<feature type="zinc finger region" description="C3H1-type" evidence="5">
    <location>
        <begin position="360"/>
        <end position="388"/>
    </location>
</feature>
<reference evidence="8" key="1">
    <citation type="submission" date="2023-03" db="UniProtKB">
        <authorList>
            <consortium name="EnsemblPlants"/>
        </authorList>
    </citation>
    <scope>IDENTIFICATION</scope>
</reference>
<feature type="domain" description="C3H1-type" evidence="7">
    <location>
        <begin position="406"/>
        <end position="434"/>
    </location>
</feature>
<evidence type="ECO:0000256" key="4">
    <source>
        <dbReference type="ARBA" id="ARBA00023125"/>
    </source>
</evidence>
<dbReference type="InParanoid" id="A0A1S3AYA6"/>
<dbReference type="PANTHER" id="PTHR12506">
    <property type="entry name" value="PROTEIN PHOSPHATASE RELATED"/>
    <property type="match status" value="1"/>
</dbReference>
<keyword evidence="9" id="KW-1185">Reference proteome</keyword>
<evidence type="ECO:0000259" key="7">
    <source>
        <dbReference type="PROSITE" id="PS50103"/>
    </source>
</evidence>
<feature type="compositionally biased region" description="Acidic residues" evidence="6">
    <location>
        <begin position="101"/>
        <end position="123"/>
    </location>
</feature>
<keyword evidence="4" id="KW-0238">DNA-binding</keyword>
<dbReference type="InterPro" id="IPR036855">
    <property type="entry name" value="Znf_CCCH_sf"/>
</dbReference>
<feature type="compositionally biased region" description="Basic and acidic residues" evidence="6">
    <location>
        <begin position="124"/>
        <end position="133"/>
    </location>
</feature>
<protein>
    <submittedName>
        <fullName evidence="10">Zinc finger CCCH domain-containing protein 43</fullName>
    </submittedName>
</protein>
<dbReference type="KEGG" id="cmo:103484086"/>
<dbReference type="Gene3D" id="2.30.30.1190">
    <property type="match status" value="1"/>
</dbReference>
<dbReference type="PANTHER" id="PTHR12506:SF20">
    <property type="entry name" value="ZINC FINGER CCCH DOMAIN-CONTAINING PROTEIN 67"/>
    <property type="match status" value="1"/>
</dbReference>
<feature type="domain" description="C3H1-type" evidence="7">
    <location>
        <begin position="360"/>
        <end position="388"/>
    </location>
</feature>